<dbReference type="OrthoDB" id="8904098at2759"/>
<keyword evidence="10" id="KW-1185">Reference proteome</keyword>
<evidence type="ECO:0000256" key="5">
    <source>
        <dbReference type="ARBA" id="ARBA00022856"/>
    </source>
</evidence>
<evidence type="ECO:0000256" key="4">
    <source>
        <dbReference type="ARBA" id="ARBA00022847"/>
    </source>
</evidence>
<keyword evidence="4" id="KW-0813">Transport</keyword>
<keyword evidence="4" id="KW-0769">Symport</keyword>
<feature type="region of interest" description="Disordered" evidence="8">
    <location>
        <begin position="589"/>
        <end position="609"/>
    </location>
</feature>
<feature type="compositionally biased region" description="Basic and acidic residues" evidence="8">
    <location>
        <begin position="1"/>
        <end position="14"/>
    </location>
</feature>
<evidence type="ECO:0000256" key="3">
    <source>
        <dbReference type="ARBA" id="ARBA00022692"/>
    </source>
</evidence>
<feature type="transmembrane region" description="Helical" evidence="9">
    <location>
        <begin position="368"/>
        <end position="390"/>
    </location>
</feature>
<evidence type="ECO:0000313" key="11">
    <source>
        <dbReference type="RefSeq" id="XP_019642171.1"/>
    </source>
</evidence>
<dbReference type="Pfam" id="PF00854">
    <property type="entry name" value="PTR2"/>
    <property type="match status" value="1"/>
</dbReference>
<feature type="transmembrane region" description="Helical" evidence="9">
    <location>
        <begin position="125"/>
        <end position="146"/>
    </location>
</feature>
<evidence type="ECO:0000256" key="2">
    <source>
        <dbReference type="ARBA" id="ARBA00005982"/>
    </source>
</evidence>
<dbReference type="InterPro" id="IPR036259">
    <property type="entry name" value="MFS_trans_sf"/>
</dbReference>
<dbReference type="KEGG" id="bbel:109483575"/>
<dbReference type="AlphaFoldDB" id="A0A6P5AJK6"/>
<dbReference type="GO" id="GO:0015833">
    <property type="term" value="P:peptide transport"/>
    <property type="evidence" value="ECO:0007669"/>
    <property type="project" value="UniProtKB-KW"/>
</dbReference>
<evidence type="ECO:0000313" key="10">
    <source>
        <dbReference type="Proteomes" id="UP000515135"/>
    </source>
</evidence>
<dbReference type="RefSeq" id="XP_019642171.1">
    <property type="nucleotide sequence ID" value="XM_019786612.1"/>
</dbReference>
<dbReference type="SUPFAM" id="SSF103473">
    <property type="entry name" value="MFS general substrate transporter"/>
    <property type="match status" value="1"/>
</dbReference>
<sequence>MEAHSLPREDDLLERTPLLSLDLPPGYSPYPRHPDEKRGRDASPPREPWNNGGGVPVFITFCIFMVEVCERIVYYAIVSNLVLYCTRDLHFTSTEAVIISLVFSGSGCLLPPLGGFLADTCAGRYLTIVGSCLLLAAGMSLLPVAAFPYVEYYGEEWDLGQETERGVFLVGLFLVAVGQGGIKANVAPFAAQQAAEMSMETERSFFNWFFWMLNLGAGFSLSVIAWIQQDVSFWIGFLIPVIAAGITLMALLVCRCAGQLNIEEPKGSAVSTVALILGDAVKNRLRRGSYGYAGQGILDYAKEEFGGRWCETRVEEVRTLGRIVPIFLLQIMYRIVFFQMQTSYFLQGERMDLRLFDSDEDDSGDEPWSMPVAALNLFYVIPVMVLVPMLDKVVYPILDRRGIQLTMLKRIGIGMFLGIVSICVAACVEIARKRTMEQDGGSFEQTVAGEVFEASALSIFWQVPQFTLIGLAEVFAMTAGIQFAYTEAPRDLRGLLQGCFSLTVGLGGYMGSVVAEVVNVATEGSDWFPEELNDGFVERYFFLLAAMLAVNLLLFISVARGYRYVATPSNGQLIRKLYVIEEEEDIMLGNTPNGSTRSRRSSSNSSSAL</sequence>
<keyword evidence="5" id="KW-0571">Peptide transport</keyword>
<feature type="transmembrane region" description="Helical" evidence="9">
    <location>
        <begin position="323"/>
        <end position="346"/>
    </location>
</feature>
<proteinExistence type="inferred from homology"/>
<feature type="transmembrane region" description="Helical" evidence="9">
    <location>
        <begin position="466"/>
        <end position="486"/>
    </location>
</feature>
<evidence type="ECO:0000256" key="1">
    <source>
        <dbReference type="ARBA" id="ARBA00004141"/>
    </source>
</evidence>
<feature type="region of interest" description="Disordered" evidence="8">
    <location>
        <begin position="1"/>
        <end position="48"/>
    </location>
</feature>
<organism evidence="10 11">
    <name type="scientific">Branchiostoma belcheri</name>
    <name type="common">Amphioxus</name>
    <dbReference type="NCBI Taxonomy" id="7741"/>
    <lineage>
        <taxon>Eukaryota</taxon>
        <taxon>Metazoa</taxon>
        <taxon>Chordata</taxon>
        <taxon>Cephalochordata</taxon>
        <taxon>Leptocardii</taxon>
        <taxon>Amphioxiformes</taxon>
        <taxon>Branchiostomatidae</taxon>
        <taxon>Branchiostoma</taxon>
    </lineage>
</organism>
<dbReference type="InterPro" id="IPR000109">
    <property type="entry name" value="POT_fam"/>
</dbReference>
<gene>
    <name evidence="11" type="primary">LOC109483575</name>
</gene>
<feature type="transmembrane region" description="Helical" evidence="9">
    <location>
        <begin position="166"/>
        <end position="184"/>
    </location>
</feature>
<evidence type="ECO:0000256" key="6">
    <source>
        <dbReference type="ARBA" id="ARBA00022989"/>
    </source>
</evidence>
<accession>A0A6P5AJK6</accession>
<feature type="transmembrane region" description="Helical" evidence="9">
    <location>
        <begin position="205"/>
        <end position="227"/>
    </location>
</feature>
<dbReference type="Gene3D" id="1.20.1250.20">
    <property type="entry name" value="MFS general substrate transporter like domains"/>
    <property type="match status" value="1"/>
</dbReference>
<evidence type="ECO:0000256" key="8">
    <source>
        <dbReference type="SAM" id="MobiDB-lite"/>
    </source>
</evidence>
<feature type="transmembrane region" description="Helical" evidence="9">
    <location>
        <begin position="540"/>
        <end position="559"/>
    </location>
</feature>
<dbReference type="PANTHER" id="PTHR11654">
    <property type="entry name" value="OLIGOPEPTIDE TRANSPORTER-RELATED"/>
    <property type="match status" value="1"/>
</dbReference>
<keyword evidence="5" id="KW-0653">Protein transport</keyword>
<comment type="subcellular location">
    <subcellularLocation>
        <location evidence="1">Membrane</location>
        <topology evidence="1">Multi-pass membrane protein</topology>
    </subcellularLocation>
</comment>
<keyword evidence="6 9" id="KW-1133">Transmembrane helix</keyword>
<feature type="transmembrane region" description="Helical" evidence="9">
    <location>
        <begin position="411"/>
        <end position="431"/>
    </location>
</feature>
<dbReference type="GO" id="GO:0016020">
    <property type="term" value="C:membrane"/>
    <property type="evidence" value="ECO:0007669"/>
    <property type="project" value="UniProtKB-SubCell"/>
</dbReference>
<feature type="transmembrane region" description="Helical" evidence="9">
    <location>
        <begin position="233"/>
        <end position="254"/>
    </location>
</feature>
<keyword evidence="7 9" id="KW-0472">Membrane</keyword>
<feature type="transmembrane region" description="Helical" evidence="9">
    <location>
        <begin position="97"/>
        <end position="118"/>
    </location>
</feature>
<dbReference type="GO" id="GO:0015293">
    <property type="term" value="F:symporter activity"/>
    <property type="evidence" value="ECO:0007669"/>
    <property type="project" value="UniProtKB-KW"/>
</dbReference>
<keyword evidence="3 9" id="KW-0812">Transmembrane</keyword>
<name>A0A6P5AJK6_BRABE</name>
<reference evidence="11" key="1">
    <citation type="submission" date="2025-08" db="UniProtKB">
        <authorList>
            <consortium name="RefSeq"/>
        </authorList>
    </citation>
    <scope>IDENTIFICATION</scope>
    <source>
        <tissue evidence="11">Gonad</tissue>
    </source>
</reference>
<feature type="compositionally biased region" description="Basic and acidic residues" evidence="8">
    <location>
        <begin position="32"/>
        <end position="44"/>
    </location>
</feature>
<dbReference type="GeneID" id="109483575"/>
<comment type="similarity">
    <text evidence="2">Belongs to the major facilitator superfamily. Proton-dependent oligopeptide transporter (POT/PTR) (TC 2.A.17) family.</text>
</comment>
<dbReference type="Proteomes" id="UP000515135">
    <property type="component" value="Unplaced"/>
</dbReference>
<evidence type="ECO:0000256" key="7">
    <source>
        <dbReference type="ARBA" id="ARBA00023136"/>
    </source>
</evidence>
<evidence type="ECO:0000256" key="9">
    <source>
        <dbReference type="SAM" id="Phobius"/>
    </source>
</evidence>
<protein>
    <submittedName>
        <fullName evidence="11">Solute carrier family 15 member 4-like</fullName>
    </submittedName>
</protein>
<feature type="transmembrane region" description="Helical" evidence="9">
    <location>
        <begin position="498"/>
        <end position="520"/>
    </location>
</feature>